<protein>
    <submittedName>
        <fullName evidence="1">Uncharacterized protein</fullName>
    </submittedName>
</protein>
<evidence type="ECO:0000313" key="1">
    <source>
        <dbReference type="EMBL" id="PZP44857.1"/>
    </source>
</evidence>
<dbReference type="Proteomes" id="UP000249645">
    <property type="component" value="Unassembled WGS sequence"/>
</dbReference>
<comment type="caution">
    <text evidence="1">The sequence shown here is derived from an EMBL/GenBank/DDBJ whole genome shotgun (WGS) entry which is preliminary data.</text>
</comment>
<evidence type="ECO:0000313" key="2">
    <source>
        <dbReference type="Proteomes" id="UP000249645"/>
    </source>
</evidence>
<proteinExistence type="predicted"/>
<organism evidence="1 2">
    <name type="scientific">Pseudopedobacter saltans</name>
    <dbReference type="NCBI Taxonomy" id="151895"/>
    <lineage>
        <taxon>Bacteria</taxon>
        <taxon>Pseudomonadati</taxon>
        <taxon>Bacteroidota</taxon>
        <taxon>Sphingobacteriia</taxon>
        <taxon>Sphingobacteriales</taxon>
        <taxon>Sphingobacteriaceae</taxon>
        <taxon>Pseudopedobacter</taxon>
    </lineage>
</organism>
<accession>A0A2W5ETH9</accession>
<gene>
    <name evidence="1" type="ORF">DI598_14015</name>
</gene>
<reference evidence="1 2" key="1">
    <citation type="submission" date="2017-11" db="EMBL/GenBank/DDBJ databases">
        <title>Infants hospitalized years apart are colonized by the same room-sourced microbial strains.</title>
        <authorList>
            <person name="Brooks B."/>
            <person name="Olm M.R."/>
            <person name="Firek B.A."/>
            <person name="Baker R."/>
            <person name="Thomas B.C."/>
            <person name="Morowitz M.J."/>
            <person name="Banfield J.F."/>
        </authorList>
    </citation>
    <scope>NUCLEOTIDE SEQUENCE [LARGE SCALE GENOMIC DNA]</scope>
    <source>
        <strain evidence="1">S2_009_000_R2_76</strain>
    </source>
</reference>
<sequence length="164" mass="19484">MILEEEHLSQSSSSYGEQNENYHFLVFENDPYSLELSIDVDMIRMTNDENVFILESSIRYNSASHKLLSAKICVRYSVLKNNNPANSPEEYLQDCLKEMFYSQVEDLRKSLFIHQNQTPIHQKVKEALRANDFYLQQFFASKSFQELLNEYEFRIAYWNTKQPN</sequence>
<dbReference type="EMBL" id="QFOI01000295">
    <property type="protein sequence ID" value="PZP44857.1"/>
    <property type="molecule type" value="Genomic_DNA"/>
</dbReference>
<name>A0A2W5ETH9_9SPHI</name>
<dbReference type="AlphaFoldDB" id="A0A2W5ETH9"/>